<keyword evidence="3" id="KW-0812">Transmembrane</keyword>
<feature type="domain" description="Cell envelope-related transcriptional attenuator" evidence="4">
    <location>
        <begin position="100"/>
        <end position="259"/>
    </location>
</feature>
<dbReference type="Gene3D" id="3.30.70.2390">
    <property type="match status" value="1"/>
</dbReference>
<proteinExistence type="inferred from homology"/>
<dbReference type="EMBL" id="JBHTAJ010000016">
    <property type="protein sequence ID" value="MFC7180113.1"/>
    <property type="molecule type" value="Genomic_DNA"/>
</dbReference>
<dbReference type="Pfam" id="PF03816">
    <property type="entry name" value="LytR_cpsA_psr"/>
    <property type="match status" value="1"/>
</dbReference>
<name>A0ABW2FYU0_9ACTN</name>
<evidence type="ECO:0000313" key="7">
    <source>
        <dbReference type="Proteomes" id="UP001596435"/>
    </source>
</evidence>
<dbReference type="Gene3D" id="3.40.630.190">
    <property type="entry name" value="LCP protein"/>
    <property type="match status" value="1"/>
</dbReference>
<feature type="compositionally biased region" description="Polar residues" evidence="2">
    <location>
        <begin position="487"/>
        <end position="497"/>
    </location>
</feature>
<dbReference type="PANTHER" id="PTHR33392:SF6">
    <property type="entry name" value="POLYISOPRENYL-TEICHOIC ACID--PEPTIDOGLYCAN TEICHOIC ACID TRANSFERASE TAGU"/>
    <property type="match status" value="1"/>
</dbReference>
<comment type="similarity">
    <text evidence="1">Belongs to the LytR/CpsA/Psr (LCP) family.</text>
</comment>
<evidence type="ECO:0000259" key="4">
    <source>
        <dbReference type="Pfam" id="PF03816"/>
    </source>
</evidence>
<evidence type="ECO:0000259" key="5">
    <source>
        <dbReference type="Pfam" id="PF13399"/>
    </source>
</evidence>
<sequence>MTEKSRPAPGTSRRAGRLARTAGATAAVLVLATAGAGAWFYHRIDHNITTFSADGVATSRPPAAPTVSGGGRPVNVLLLGSDTRTDGNDALGGGEEGVGHSDTAILLHVYADGKHAVGVSIPRDTLVTVPACKLPSGSWTKARTNQMFNSAFTVGEYPQGNPACTQNTVEALTGLRVDHTIVVDFKGFAAMTEAVHGVDVCVPNDVDSYGIRLSKGRQTVSGQTALDYVRARHGLGDGSDIGRMKRQQAFVSSFIKKVEAQGMDLTTLLPLADAATKSLTVDQDLGSAAKLAAFAQSLQGIKVDGITFVTVPWQFAGARVTLVHPDVDTLWQMLRQDVTLDGRSTAPGASPTPTAGLTSAAAPTPTGDPSSSGTPSAVSSASAGADDTGVPVLVHNASGGAGTAGRAAAALRTLGYGDVTVGANTRTRTGTVVGYPAGHRAEAEHLAARYPGAEIQQDPAADGLILTLGSDHAAGDPTGAAVLPTTVPSGISGNTRPADSDLCSDLSFG</sequence>
<dbReference type="InterPro" id="IPR004474">
    <property type="entry name" value="LytR_CpsA_psr"/>
</dbReference>
<evidence type="ECO:0000256" key="1">
    <source>
        <dbReference type="ARBA" id="ARBA00006068"/>
    </source>
</evidence>
<protein>
    <submittedName>
        <fullName evidence="6">LCP family protein</fullName>
    </submittedName>
</protein>
<evidence type="ECO:0000313" key="6">
    <source>
        <dbReference type="EMBL" id="MFC7180113.1"/>
    </source>
</evidence>
<keyword evidence="3" id="KW-1133">Transmembrane helix</keyword>
<dbReference type="InterPro" id="IPR050922">
    <property type="entry name" value="LytR/CpsA/Psr_CW_biosynth"/>
</dbReference>
<dbReference type="Proteomes" id="UP001596435">
    <property type="component" value="Unassembled WGS sequence"/>
</dbReference>
<feature type="compositionally biased region" description="Low complexity" evidence="2">
    <location>
        <begin position="358"/>
        <end position="385"/>
    </location>
</feature>
<feature type="region of interest" description="Disordered" evidence="2">
    <location>
        <begin position="342"/>
        <end position="385"/>
    </location>
</feature>
<dbReference type="PANTHER" id="PTHR33392">
    <property type="entry name" value="POLYISOPRENYL-TEICHOIC ACID--PEPTIDOGLYCAN TEICHOIC ACID TRANSFERASE TAGU"/>
    <property type="match status" value="1"/>
</dbReference>
<gene>
    <name evidence="6" type="ORF">ACFQMG_11165</name>
</gene>
<reference evidence="7" key="1">
    <citation type="journal article" date="2019" name="Int. J. Syst. Evol. Microbiol.">
        <title>The Global Catalogue of Microorganisms (GCM) 10K type strain sequencing project: providing services to taxonomists for standard genome sequencing and annotation.</title>
        <authorList>
            <consortium name="The Broad Institute Genomics Platform"/>
            <consortium name="The Broad Institute Genome Sequencing Center for Infectious Disease"/>
            <person name="Wu L."/>
            <person name="Ma J."/>
        </authorList>
    </citation>
    <scope>NUCLEOTIDE SEQUENCE [LARGE SCALE GENOMIC DNA]</scope>
    <source>
        <strain evidence="7">CGMCC 1.12859</strain>
    </source>
</reference>
<dbReference type="InterPro" id="IPR027381">
    <property type="entry name" value="LytR/CpsA/Psr_C"/>
</dbReference>
<evidence type="ECO:0000256" key="3">
    <source>
        <dbReference type="SAM" id="Phobius"/>
    </source>
</evidence>
<feature type="transmembrane region" description="Helical" evidence="3">
    <location>
        <begin position="21"/>
        <end position="41"/>
    </location>
</feature>
<dbReference type="NCBIfam" id="TIGR00350">
    <property type="entry name" value="lytR_cpsA_psr"/>
    <property type="match status" value="1"/>
</dbReference>
<dbReference type="Pfam" id="PF13399">
    <property type="entry name" value="LytR_C"/>
    <property type="match status" value="1"/>
</dbReference>
<evidence type="ECO:0000256" key="2">
    <source>
        <dbReference type="SAM" id="MobiDB-lite"/>
    </source>
</evidence>
<keyword evidence="3" id="KW-0472">Membrane</keyword>
<organism evidence="6 7">
    <name type="scientific">Kitasatospora paranensis</name>
    <dbReference type="NCBI Taxonomy" id="258053"/>
    <lineage>
        <taxon>Bacteria</taxon>
        <taxon>Bacillati</taxon>
        <taxon>Actinomycetota</taxon>
        <taxon>Actinomycetes</taxon>
        <taxon>Kitasatosporales</taxon>
        <taxon>Streptomycetaceae</taxon>
        <taxon>Kitasatospora</taxon>
    </lineage>
</organism>
<dbReference type="RefSeq" id="WP_380230987.1">
    <property type="nucleotide sequence ID" value="NZ_JBHSVH010000002.1"/>
</dbReference>
<comment type="caution">
    <text evidence="6">The sequence shown here is derived from an EMBL/GenBank/DDBJ whole genome shotgun (WGS) entry which is preliminary data.</text>
</comment>
<feature type="region of interest" description="Disordered" evidence="2">
    <location>
        <begin position="487"/>
        <end position="509"/>
    </location>
</feature>
<accession>A0ABW2FYU0</accession>
<keyword evidence="7" id="KW-1185">Reference proteome</keyword>
<feature type="domain" description="LytR/CpsA/Psr regulator C-terminal" evidence="5">
    <location>
        <begin position="390"/>
        <end position="471"/>
    </location>
</feature>